<dbReference type="RefSeq" id="WP_014455820.1">
    <property type="nucleotide sequence ID" value="NC_017098.1"/>
</dbReference>
<proteinExistence type="inferred from homology"/>
<reference evidence="10" key="1">
    <citation type="journal article" date="2013" name="Stand. Genomic Sci.">
        <title>Complete genome sequence of the halophilic bacterium Spirochaeta africana type strain (Z-7692(T)) from the alkaline Lake Magadi in the East African Rift.</title>
        <authorList>
            <person name="Liolos K."/>
            <person name="Abt B."/>
            <person name="Scheuner C."/>
            <person name="Teshima H."/>
            <person name="Held B."/>
            <person name="Lapidus A."/>
            <person name="Nolan M."/>
            <person name="Lucas S."/>
            <person name="Deshpande S."/>
            <person name="Cheng J.F."/>
            <person name="Tapia R."/>
            <person name="Goodwin L.A."/>
            <person name="Pitluck S."/>
            <person name="Pagani I."/>
            <person name="Ivanova N."/>
            <person name="Mavromatis K."/>
            <person name="Mikhailova N."/>
            <person name="Huntemann M."/>
            <person name="Pati A."/>
            <person name="Chen A."/>
            <person name="Palaniappan K."/>
            <person name="Land M."/>
            <person name="Rohde M."/>
            <person name="Tindall B.J."/>
            <person name="Detter J.C."/>
            <person name="Goker M."/>
            <person name="Bristow J."/>
            <person name="Eisen J.A."/>
            <person name="Markowitz V."/>
            <person name="Hugenholtz P."/>
            <person name="Woyke T."/>
            <person name="Klenk H.P."/>
            <person name="Kyrpides N.C."/>
        </authorList>
    </citation>
    <scope>NUCLEOTIDE SEQUENCE</scope>
    <source>
        <strain evidence="10">ATCC 700263 / DSM 8902 / Z-7692</strain>
    </source>
</reference>
<accession>H9UJZ4</accession>
<evidence type="ECO:0000256" key="4">
    <source>
        <dbReference type="ARBA" id="ARBA00049445"/>
    </source>
</evidence>
<evidence type="ECO:0000313" key="9">
    <source>
        <dbReference type="EMBL" id="AFG37837.1"/>
    </source>
</evidence>
<dbReference type="STRING" id="889378.Spiaf_1780"/>
<dbReference type="PANTHER" id="PTHR43827:SF3">
    <property type="entry name" value="NADP-DEPENDENT OXIDOREDUCTASE DOMAIN-CONTAINING PROTEIN"/>
    <property type="match status" value="1"/>
</dbReference>
<evidence type="ECO:0000259" key="8">
    <source>
        <dbReference type="Pfam" id="PF00248"/>
    </source>
</evidence>
<dbReference type="eggNOG" id="COG0656">
    <property type="taxonomic scope" value="Bacteria"/>
</dbReference>
<feature type="active site" description="Proton donor" evidence="5">
    <location>
        <position position="48"/>
    </location>
</feature>
<dbReference type="FunFam" id="3.20.20.100:FF:000002">
    <property type="entry name" value="2,5-diketo-D-gluconic acid reductase A"/>
    <property type="match status" value="1"/>
</dbReference>
<organism evidence="9 10">
    <name type="scientific">Spirochaeta africana (strain ATCC 700263 / DSM 8902 / Z-7692)</name>
    <dbReference type="NCBI Taxonomy" id="889378"/>
    <lineage>
        <taxon>Bacteria</taxon>
        <taxon>Pseudomonadati</taxon>
        <taxon>Spirochaetota</taxon>
        <taxon>Spirochaetia</taxon>
        <taxon>Spirochaetales</taxon>
        <taxon>Spirochaetaceae</taxon>
        <taxon>Spirochaeta</taxon>
    </lineage>
</organism>
<dbReference type="GO" id="GO:0016616">
    <property type="term" value="F:oxidoreductase activity, acting on the CH-OH group of donors, NAD or NADP as acceptor"/>
    <property type="evidence" value="ECO:0007669"/>
    <property type="project" value="UniProtKB-ARBA"/>
</dbReference>
<dbReference type="EMBL" id="CP003282">
    <property type="protein sequence ID" value="AFG37837.1"/>
    <property type="molecule type" value="Genomic_DNA"/>
</dbReference>
<evidence type="ECO:0000256" key="7">
    <source>
        <dbReference type="PIRSR" id="PIRSR000097-3"/>
    </source>
</evidence>
<dbReference type="Proteomes" id="UP000007383">
    <property type="component" value="Chromosome"/>
</dbReference>
<dbReference type="PIRSF" id="PIRSF000097">
    <property type="entry name" value="AKR"/>
    <property type="match status" value="1"/>
</dbReference>
<feature type="site" description="Lowers pKa of active site Tyr" evidence="7">
    <location>
        <position position="73"/>
    </location>
</feature>
<dbReference type="InterPro" id="IPR018170">
    <property type="entry name" value="Aldo/ket_reductase_CS"/>
</dbReference>
<dbReference type="HOGENOM" id="CLU_023205_0_1_12"/>
<dbReference type="KEGG" id="sfc:Spiaf_1780"/>
<evidence type="ECO:0000256" key="2">
    <source>
        <dbReference type="ARBA" id="ARBA00022857"/>
    </source>
</evidence>
<feature type="domain" description="NADP-dependent oxidoreductase" evidence="8">
    <location>
        <begin position="15"/>
        <end position="257"/>
    </location>
</feature>
<gene>
    <name evidence="9" type="ordered locus">Spiaf_1780</name>
</gene>
<dbReference type="InterPro" id="IPR023210">
    <property type="entry name" value="NADP_OxRdtase_dom"/>
</dbReference>
<evidence type="ECO:0000256" key="1">
    <source>
        <dbReference type="ARBA" id="ARBA00007905"/>
    </source>
</evidence>
<dbReference type="Pfam" id="PF00248">
    <property type="entry name" value="Aldo_ket_red"/>
    <property type="match status" value="1"/>
</dbReference>
<comment type="similarity">
    <text evidence="1">Belongs to the aldo/keto reductase family.</text>
</comment>
<evidence type="ECO:0000256" key="6">
    <source>
        <dbReference type="PIRSR" id="PIRSR000097-2"/>
    </source>
</evidence>
<evidence type="ECO:0000256" key="5">
    <source>
        <dbReference type="PIRSR" id="PIRSR000097-1"/>
    </source>
</evidence>
<comment type="catalytic activity">
    <reaction evidence="4">
        <text>hydroxyacetone + NADP(+) = methylglyoxal + NADPH + H(+)</text>
        <dbReference type="Rhea" id="RHEA:27986"/>
        <dbReference type="ChEBI" id="CHEBI:15378"/>
        <dbReference type="ChEBI" id="CHEBI:17158"/>
        <dbReference type="ChEBI" id="CHEBI:27957"/>
        <dbReference type="ChEBI" id="CHEBI:57783"/>
        <dbReference type="ChEBI" id="CHEBI:58349"/>
    </reaction>
</comment>
<dbReference type="PROSITE" id="PS00062">
    <property type="entry name" value="ALDOKETO_REDUCTASE_2"/>
    <property type="match status" value="1"/>
</dbReference>
<keyword evidence="10" id="KW-1185">Reference proteome</keyword>
<name>H9UJZ4_SPIAZ</name>
<feature type="binding site" evidence="6">
    <location>
        <position position="106"/>
    </location>
    <ligand>
        <name>substrate</name>
    </ligand>
</feature>
<evidence type="ECO:0000256" key="3">
    <source>
        <dbReference type="ARBA" id="ARBA00023002"/>
    </source>
</evidence>
<dbReference type="SUPFAM" id="SSF51430">
    <property type="entry name" value="NAD(P)-linked oxidoreductase"/>
    <property type="match status" value="1"/>
</dbReference>
<protein>
    <submittedName>
        <fullName evidence="9">Aldo/keto reductase, diketogulonate reductase</fullName>
    </submittedName>
</protein>
<dbReference type="OrthoDB" id="9804790at2"/>
<sequence length="276" mass="31000">MKQIELLSGYSIPQLGMGTWQLNGETCSTAVAAAIELGYRHIDTAFAYENHREVAQGIQQAGYPREELFLTTKIPLGKQRPEQIMTFGSRMLDELEVDYVDLLLIHWPDKKVPFAETLSAMKELVDKGSVRSIGISNFNSRITAEAADASPLPVVTNQVEFHPFLYQRELLQVCRERGIVVTAYSPLARGEVVRDERLQKIAERYETNAASVAIAWLMQKGIVVIPKAASTEHLQSNLAAADLEIAPEDIASIDSFEDFRRIINGNFKHYPFDEEM</sequence>
<dbReference type="PATRIC" id="fig|889378.3.peg.1769"/>
<dbReference type="AlphaFoldDB" id="H9UJZ4"/>
<dbReference type="InterPro" id="IPR036812">
    <property type="entry name" value="NAD(P)_OxRdtase_dom_sf"/>
</dbReference>
<keyword evidence="3" id="KW-0560">Oxidoreductase</keyword>
<dbReference type="InterPro" id="IPR020471">
    <property type="entry name" value="AKR"/>
</dbReference>
<dbReference type="CDD" id="cd19073">
    <property type="entry name" value="AKR_AKR3F2_3"/>
    <property type="match status" value="1"/>
</dbReference>
<dbReference type="PANTHER" id="PTHR43827">
    <property type="entry name" value="2,5-DIKETO-D-GLUCONIC ACID REDUCTASE"/>
    <property type="match status" value="1"/>
</dbReference>
<evidence type="ECO:0000313" key="10">
    <source>
        <dbReference type="Proteomes" id="UP000007383"/>
    </source>
</evidence>
<keyword evidence="2" id="KW-0521">NADP</keyword>
<dbReference type="PRINTS" id="PR00069">
    <property type="entry name" value="ALDKETRDTASE"/>
</dbReference>
<dbReference type="Gene3D" id="3.20.20.100">
    <property type="entry name" value="NADP-dependent oxidoreductase domain"/>
    <property type="match status" value="1"/>
</dbReference>